<dbReference type="SUPFAM" id="SSF159888">
    <property type="entry name" value="YdhG-like"/>
    <property type="match status" value="1"/>
</dbReference>
<dbReference type="EMBL" id="QFPJ01000094">
    <property type="protein sequence ID" value="PZQ20087.1"/>
    <property type="molecule type" value="Genomic_DNA"/>
</dbReference>
<feature type="region of interest" description="Disordered" evidence="1">
    <location>
        <begin position="164"/>
        <end position="187"/>
    </location>
</feature>
<sequence length="187" mass="19701">MATKKALATTKTTATKKAAAAKRTAAAKPAGAAKRSGSGAKTTDAADASQRIDAHIAAIKDWRGETLARLRDIIRQADPDVVEEWKWAIPVWSHDGILCTGEIYKNAVKTTFPRGAALDDPSGLFNSSLGGNTRRAIDFPVGARIDAKALTALIRAAVALNTAKKADARPSRAAKRSDAVATKPRSK</sequence>
<evidence type="ECO:0000259" key="2">
    <source>
        <dbReference type="Pfam" id="PF08818"/>
    </source>
</evidence>
<organism evidence="3 4">
    <name type="scientific">Sphingopyxis macrogoltabida</name>
    <name type="common">Sphingomonas macrogoltabidus</name>
    <dbReference type="NCBI Taxonomy" id="33050"/>
    <lineage>
        <taxon>Bacteria</taxon>
        <taxon>Pseudomonadati</taxon>
        <taxon>Pseudomonadota</taxon>
        <taxon>Alphaproteobacteria</taxon>
        <taxon>Sphingomonadales</taxon>
        <taxon>Sphingomonadaceae</taxon>
        <taxon>Sphingopyxis</taxon>
    </lineage>
</organism>
<name>A0A2W5MJH5_SPHMC</name>
<feature type="compositionally biased region" description="Basic and acidic residues" evidence="1">
    <location>
        <begin position="164"/>
        <end position="178"/>
    </location>
</feature>
<dbReference type="InterPro" id="IPR014922">
    <property type="entry name" value="YdhG-like"/>
</dbReference>
<evidence type="ECO:0000313" key="4">
    <source>
        <dbReference type="Proteomes" id="UP000248597"/>
    </source>
</evidence>
<feature type="compositionally biased region" description="Low complexity" evidence="1">
    <location>
        <begin position="1"/>
        <end position="42"/>
    </location>
</feature>
<protein>
    <recommendedName>
        <fullName evidence="2">YdhG-like domain-containing protein</fullName>
    </recommendedName>
</protein>
<feature type="region of interest" description="Disordered" evidence="1">
    <location>
        <begin position="1"/>
        <end position="46"/>
    </location>
</feature>
<feature type="domain" description="YdhG-like" evidence="2">
    <location>
        <begin position="63"/>
        <end position="158"/>
    </location>
</feature>
<dbReference type="AlphaFoldDB" id="A0A2W5MJH5"/>
<evidence type="ECO:0000256" key="1">
    <source>
        <dbReference type="SAM" id="MobiDB-lite"/>
    </source>
</evidence>
<dbReference type="Gene3D" id="3.90.1150.200">
    <property type="match status" value="1"/>
</dbReference>
<evidence type="ECO:0000313" key="3">
    <source>
        <dbReference type="EMBL" id="PZQ20087.1"/>
    </source>
</evidence>
<gene>
    <name evidence="3" type="ORF">DI569_16585</name>
</gene>
<proteinExistence type="predicted"/>
<accession>A0A2W5MJH5</accession>
<comment type="caution">
    <text evidence="3">The sequence shown here is derived from an EMBL/GenBank/DDBJ whole genome shotgun (WGS) entry which is preliminary data.</text>
</comment>
<reference evidence="3 4" key="1">
    <citation type="submission" date="2017-08" db="EMBL/GenBank/DDBJ databases">
        <title>Infants hospitalized years apart are colonized by the same room-sourced microbial strains.</title>
        <authorList>
            <person name="Brooks B."/>
            <person name="Olm M.R."/>
            <person name="Firek B.A."/>
            <person name="Baker R."/>
            <person name="Thomas B.C."/>
            <person name="Morowitz M.J."/>
            <person name="Banfield J.F."/>
        </authorList>
    </citation>
    <scope>NUCLEOTIDE SEQUENCE [LARGE SCALE GENOMIC DNA]</scope>
    <source>
        <strain evidence="3">S2_005_003_R2_47</strain>
    </source>
</reference>
<dbReference type="Proteomes" id="UP000248597">
    <property type="component" value="Unassembled WGS sequence"/>
</dbReference>
<dbReference type="Pfam" id="PF08818">
    <property type="entry name" value="DUF1801"/>
    <property type="match status" value="1"/>
</dbReference>